<organism evidence="1 2">
    <name type="scientific">Bosea rubneri</name>
    <dbReference type="NCBI Taxonomy" id="3075434"/>
    <lineage>
        <taxon>Bacteria</taxon>
        <taxon>Pseudomonadati</taxon>
        <taxon>Pseudomonadota</taxon>
        <taxon>Alphaproteobacteria</taxon>
        <taxon>Hyphomicrobiales</taxon>
        <taxon>Boseaceae</taxon>
        <taxon>Bosea</taxon>
    </lineage>
</organism>
<accession>A0ABU3SCC4</accession>
<name>A0ABU3SCC4_9HYPH</name>
<evidence type="ECO:0000313" key="1">
    <source>
        <dbReference type="EMBL" id="MDU0342042.1"/>
    </source>
</evidence>
<dbReference type="Proteomes" id="UP001254257">
    <property type="component" value="Unassembled WGS sequence"/>
</dbReference>
<keyword evidence="2" id="KW-1185">Reference proteome</keyword>
<evidence type="ECO:0000313" key="2">
    <source>
        <dbReference type="Proteomes" id="UP001254257"/>
    </source>
</evidence>
<comment type="caution">
    <text evidence="1">The sequence shown here is derived from an EMBL/GenBank/DDBJ whole genome shotgun (WGS) entry which is preliminary data.</text>
</comment>
<proteinExistence type="predicted"/>
<dbReference type="EMBL" id="JAWDID010000032">
    <property type="protein sequence ID" value="MDU0342042.1"/>
    <property type="molecule type" value="Genomic_DNA"/>
</dbReference>
<reference evidence="1 2" key="1">
    <citation type="submission" date="2023-09" db="EMBL/GenBank/DDBJ databases">
        <title>Whole genome shotgun sequencing (WGS) of Bosea sp. ZW T0_25, isolated from stored onions (Allium cepa).</title>
        <authorList>
            <person name="Stoll D.A."/>
            <person name="Huch M."/>
        </authorList>
    </citation>
    <scope>NUCLEOTIDE SEQUENCE [LARGE SCALE GENOMIC DNA]</scope>
    <source>
        <strain evidence="1 2">ZW T0_25</strain>
    </source>
</reference>
<sequence>MRQLPKDRLIAALGAQLLAERETRDALREVIANGQLDREVLLAILADPVPVVTSDELARVEAWLRELPPALPPRRPALRAA</sequence>
<gene>
    <name evidence="1" type="ORF">RKE40_19270</name>
</gene>
<protein>
    <submittedName>
        <fullName evidence="1">Uncharacterized protein</fullName>
    </submittedName>
</protein>
<dbReference type="RefSeq" id="WP_316019849.1">
    <property type="nucleotide sequence ID" value="NZ_JAWDID010000032.1"/>
</dbReference>